<comment type="caution">
    <text evidence="8">The sequence shown here is derived from an EMBL/GenBank/DDBJ whole genome shotgun (WGS) entry which is preliminary data.</text>
</comment>
<comment type="function">
    <text evidence="6">Catalyzes the reduction of dTDP-6-deoxy-L-lyxo-4-hexulose to yield dTDP-L-rhamnose.</text>
</comment>
<proteinExistence type="inferred from homology"/>
<sequence length="303" mass="32106">MSRADLPAGPILVVGRQGQLATALGRSGDRRILCRGRPDLDFDRPETIPAALAATAPALVINAAAWTAVDAAEDDADGAARANRDGPALLAMLCAGRGIPLIHVSTDYVFDGTKGAPYREDDPIAPRTTYGRTKAEGEQAVLAAHARAIVLRTAWVYAAHGRNFVRTMLNAGATHPTLRVVGDQQGNPTSADDLARAILDIVAAIRATGWRDAYAGIFHAVGSGATTWHGLATAALEDPARLGRPMPDIVPIATADWPTPAPRPRDSRLNCTKLHRTFGIRLPYWRDSLARTVSAIMAADPAP</sequence>
<comment type="cofactor">
    <cofactor evidence="6">
        <name>Mg(2+)</name>
        <dbReference type="ChEBI" id="CHEBI:18420"/>
    </cofactor>
    <text evidence="6">Binds 1 Mg(2+) ion per monomer.</text>
</comment>
<gene>
    <name evidence="8" type="primary">rfbD</name>
    <name evidence="8" type="ORF">HLH21_08810</name>
</gene>
<dbReference type="NCBIfam" id="TIGR01214">
    <property type="entry name" value="rmlD"/>
    <property type="match status" value="1"/>
</dbReference>
<dbReference type="Proteomes" id="UP000561066">
    <property type="component" value="Unassembled WGS sequence"/>
</dbReference>
<evidence type="ECO:0000256" key="6">
    <source>
        <dbReference type="RuleBase" id="RU364082"/>
    </source>
</evidence>
<evidence type="ECO:0000256" key="2">
    <source>
        <dbReference type="ARBA" id="ARBA00010944"/>
    </source>
</evidence>
<reference evidence="8 9" key="1">
    <citation type="submission" date="2020-04" db="EMBL/GenBank/DDBJ databases">
        <title>Description of novel Gluconacetobacter.</title>
        <authorList>
            <person name="Sombolestani A."/>
        </authorList>
    </citation>
    <scope>NUCLEOTIDE SEQUENCE [LARGE SCALE GENOMIC DNA]</scope>
    <source>
        <strain evidence="8 9">LMG 21312</strain>
    </source>
</reference>
<dbReference type="RefSeq" id="WP_182943382.1">
    <property type="nucleotide sequence ID" value="NZ_JABEQH010000010.1"/>
</dbReference>
<evidence type="ECO:0000313" key="9">
    <source>
        <dbReference type="Proteomes" id="UP000561066"/>
    </source>
</evidence>
<dbReference type="InterPro" id="IPR005913">
    <property type="entry name" value="dTDP_dehydrorham_reduct"/>
</dbReference>
<dbReference type="InterPro" id="IPR029903">
    <property type="entry name" value="RmlD-like-bd"/>
</dbReference>
<evidence type="ECO:0000313" key="8">
    <source>
        <dbReference type="EMBL" id="MBB2176030.1"/>
    </source>
</evidence>
<accession>A0A7W4J792</accession>
<dbReference type="UniPathway" id="UPA00124"/>
<dbReference type="CDD" id="cd05254">
    <property type="entry name" value="dTDP_HR_like_SDR_e"/>
    <property type="match status" value="1"/>
</dbReference>
<dbReference type="EC" id="1.1.1.133" evidence="3 6"/>
<keyword evidence="9" id="KW-1185">Reference proteome</keyword>
<dbReference type="PANTHER" id="PTHR10491">
    <property type="entry name" value="DTDP-4-DEHYDRORHAMNOSE REDUCTASE"/>
    <property type="match status" value="1"/>
</dbReference>
<dbReference type="InterPro" id="IPR036291">
    <property type="entry name" value="NAD(P)-bd_dom_sf"/>
</dbReference>
<comment type="similarity">
    <text evidence="2 6">Belongs to the dTDP-4-dehydrorhamnose reductase family.</text>
</comment>
<dbReference type="Pfam" id="PF04321">
    <property type="entry name" value="RmlD_sub_bind"/>
    <property type="match status" value="1"/>
</dbReference>
<keyword evidence="6 8" id="KW-0560">Oxidoreductase</keyword>
<evidence type="ECO:0000256" key="3">
    <source>
        <dbReference type="ARBA" id="ARBA00012929"/>
    </source>
</evidence>
<evidence type="ECO:0000256" key="1">
    <source>
        <dbReference type="ARBA" id="ARBA00004781"/>
    </source>
</evidence>
<dbReference type="EMBL" id="JABEQH010000010">
    <property type="protein sequence ID" value="MBB2176030.1"/>
    <property type="molecule type" value="Genomic_DNA"/>
</dbReference>
<comment type="catalytic activity">
    <reaction evidence="5 6">
        <text>dTDP-beta-L-rhamnose + NADP(+) = dTDP-4-dehydro-beta-L-rhamnose + NADPH + H(+)</text>
        <dbReference type="Rhea" id="RHEA:21796"/>
        <dbReference type="ChEBI" id="CHEBI:15378"/>
        <dbReference type="ChEBI" id="CHEBI:57510"/>
        <dbReference type="ChEBI" id="CHEBI:57783"/>
        <dbReference type="ChEBI" id="CHEBI:58349"/>
        <dbReference type="ChEBI" id="CHEBI:62830"/>
        <dbReference type="EC" id="1.1.1.133"/>
    </reaction>
</comment>
<comment type="pathway">
    <text evidence="1 6">Carbohydrate biosynthesis; dTDP-L-rhamnose biosynthesis.</text>
</comment>
<dbReference type="GO" id="GO:0019305">
    <property type="term" value="P:dTDP-rhamnose biosynthetic process"/>
    <property type="evidence" value="ECO:0007669"/>
    <property type="project" value="UniProtKB-UniPathway"/>
</dbReference>
<dbReference type="Gene3D" id="3.40.50.720">
    <property type="entry name" value="NAD(P)-binding Rossmann-like Domain"/>
    <property type="match status" value="1"/>
</dbReference>
<dbReference type="AlphaFoldDB" id="A0A7W4J792"/>
<name>A0A7W4J792_9PROT</name>
<feature type="domain" description="RmlD-like substrate binding" evidence="7">
    <location>
        <begin position="11"/>
        <end position="295"/>
    </location>
</feature>
<keyword evidence="6" id="KW-0521">NADP</keyword>
<dbReference type="Gene3D" id="3.90.25.10">
    <property type="entry name" value="UDP-galactose 4-epimerase, domain 1"/>
    <property type="match status" value="1"/>
</dbReference>
<evidence type="ECO:0000256" key="5">
    <source>
        <dbReference type="ARBA" id="ARBA00048200"/>
    </source>
</evidence>
<dbReference type="PANTHER" id="PTHR10491:SF4">
    <property type="entry name" value="METHIONINE ADENOSYLTRANSFERASE 2 SUBUNIT BETA"/>
    <property type="match status" value="1"/>
</dbReference>
<dbReference type="GO" id="GO:0008831">
    <property type="term" value="F:dTDP-4-dehydrorhamnose reductase activity"/>
    <property type="evidence" value="ECO:0007669"/>
    <property type="project" value="UniProtKB-EC"/>
</dbReference>
<evidence type="ECO:0000256" key="4">
    <source>
        <dbReference type="ARBA" id="ARBA00017099"/>
    </source>
</evidence>
<dbReference type="SUPFAM" id="SSF51735">
    <property type="entry name" value="NAD(P)-binding Rossmann-fold domains"/>
    <property type="match status" value="1"/>
</dbReference>
<evidence type="ECO:0000259" key="7">
    <source>
        <dbReference type="Pfam" id="PF04321"/>
    </source>
</evidence>
<organism evidence="8 9">
    <name type="scientific">Gluconacetobacter johannae</name>
    <dbReference type="NCBI Taxonomy" id="112140"/>
    <lineage>
        <taxon>Bacteria</taxon>
        <taxon>Pseudomonadati</taxon>
        <taxon>Pseudomonadota</taxon>
        <taxon>Alphaproteobacteria</taxon>
        <taxon>Acetobacterales</taxon>
        <taxon>Acetobacteraceae</taxon>
        <taxon>Gluconacetobacter</taxon>
    </lineage>
</organism>
<protein>
    <recommendedName>
        <fullName evidence="4 6">dTDP-4-dehydrorhamnose reductase</fullName>
        <ecNumber evidence="3 6">1.1.1.133</ecNumber>
    </recommendedName>
</protein>